<dbReference type="InterPro" id="IPR003775">
    <property type="entry name" value="Flagellar_assembly_factor_FliW"/>
</dbReference>
<keyword evidence="3 4" id="KW-0810">Translation regulation</keyword>
<dbReference type="Pfam" id="PF02623">
    <property type="entry name" value="FliW"/>
    <property type="match status" value="1"/>
</dbReference>
<dbReference type="SUPFAM" id="SSF141457">
    <property type="entry name" value="BH3618-like"/>
    <property type="match status" value="1"/>
</dbReference>
<dbReference type="Gene3D" id="2.30.290.10">
    <property type="entry name" value="BH3618-like"/>
    <property type="match status" value="1"/>
</dbReference>
<dbReference type="EMBL" id="JBHUMR010000001">
    <property type="protein sequence ID" value="MFD2615836.1"/>
    <property type="molecule type" value="Genomic_DNA"/>
</dbReference>
<evidence type="ECO:0000313" key="6">
    <source>
        <dbReference type="Proteomes" id="UP001597458"/>
    </source>
</evidence>
<dbReference type="Proteomes" id="UP001597458">
    <property type="component" value="Unassembled WGS sequence"/>
</dbReference>
<dbReference type="PANTHER" id="PTHR39190:SF1">
    <property type="entry name" value="FLAGELLAR ASSEMBLY FACTOR FLIW"/>
    <property type="match status" value="1"/>
</dbReference>
<dbReference type="PANTHER" id="PTHR39190">
    <property type="entry name" value="FLAGELLAR ASSEMBLY FACTOR FLIW"/>
    <property type="match status" value="1"/>
</dbReference>
<dbReference type="HAMAP" id="MF_01185">
    <property type="entry name" value="FliW"/>
    <property type="match status" value="1"/>
</dbReference>
<evidence type="ECO:0000256" key="1">
    <source>
        <dbReference type="ARBA" id="ARBA00022490"/>
    </source>
</evidence>
<protein>
    <recommendedName>
        <fullName evidence="4">Flagellar assembly factor FliW</fullName>
    </recommendedName>
</protein>
<comment type="caution">
    <text evidence="5">The sequence shown here is derived from an EMBL/GenBank/DDBJ whole genome shotgun (WGS) entry which is preliminary data.</text>
</comment>
<accession>A0ABW5PKN5</accession>
<sequence>MNIETKYFGKQAIHENEIISFPQGIPGFLEEKAFIIQPFGEAFFILQSIKDPQVAFVVTSPFIYFKDYEVDLPDPLIEQLEINDAKEVGVFVIVHIHDPFKDSTVNLKAPIIINQRKQIGKQYIINDTTYKTRQRLTPLKTEGIK</sequence>
<keyword evidence="2 4" id="KW-1005">Bacterial flagellum biogenesis</keyword>
<evidence type="ECO:0000256" key="4">
    <source>
        <dbReference type="HAMAP-Rule" id="MF_01185"/>
    </source>
</evidence>
<keyword evidence="5" id="KW-0966">Cell projection</keyword>
<comment type="similarity">
    <text evidence="4">Belongs to the FliW family.</text>
</comment>
<keyword evidence="4" id="KW-0143">Chaperone</keyword>
<keyword evidence="1 4" id="KW-0963">Cytoplasm</keyword>
<reference evidence="6" key="1">
    <citation type="journal article" date="2019" name="Int. J. Syst. Evol. Microbiol.">
        <title>The Global Catalogue of Microorganisms (GCM) 10K type strain sequencing project: providing services to taxonomists for standard genome sequencing and annotation.</title>
        <authorList>
            <consortium name="The Broad Institute Genomics Platform"/>
            <consortium name="The Broad Institute Genome Sequencing Center for Infectious Disease"/>
            <person name="Wu L."/>
            <person name="Ma J."/>
        </authorList>
    </citation>
    <scope>NUCLEOTIDE SEQUENCE [LARGE SCALE GENOMIC DNA]</scope>
    <source>
        <strain evidence="6">TISTR 2241</strain>
    </source>
</reference>
<organism evidence="5 6">
    <name type="scientific">Terrilactibacillus laevilacticus</name>
    <dbReference type="NCBI Taxonomy" id="1380157"/>
    <lineage>
        <taxon>Bacteria</taxon>
        <taxon>Bacillati</taxon>
        <taxon>Bacillota</taxon>
        <taxon>Bacilli</taxon>
        <taxon>Bacillales</taxon>
        <taxon>Bacillaceae</taxon>
        <taxon>Terrilactibacillus</taxon>
    </lineage>
</organism>
<comment type="subcellular location">
    <subcellularLocation>
        <location evidence="4">Cytoplasm</location>
    </subcellularLocation>
</comment>
<keyword evidence="5" id="KW-0969">Cilium</keyword>
<evidence type="ECO:0000256" key="3">
    <source>
        <dbReference type="ARBA" id="ARBA00022845"/>
    </source>
</evidence>
<proteinExistence type="inferred from homology"/>
<comment type="subunit">
    <text evidence="4">Interacts with translational regulator CsrA and flagellin(s).</text>
</comment>
<dbReference type="RefSeq" id="WP_141191076.1">
    <property type="nucleotide sequence ID" value="NZ_JBHUMR010000001.1"/>
</dbReference>
<evidence type="ECO:0000256" key="2">
    <source>
        <dbReference type="ARBA" id="ARBA00022795"/>
    </source>
</evidence>
<keyword evidence="6" id="KW-1185">Reference proteome</keyword>
<keyword evidence="5" id="KW-0282">Flagellum</keyword>
<name>A0ABW5PKN5_9BACI</name>
<dbReference type="InterPro" id="IPR024046">
    <property type="entry name" value="Flagellar_assmbl_FliW_dom_sf"/>
</dbReference>
<comment type="function">
    <text evidence="4">Acts as an anti-CsrA protein, binds CsrA and prevents it from repressing translation of its target genes, one of which is flagellin. Binds to flagellin and participates in the assembly of the flagellum.</text>
</comment>
<evidence type="ECO:0000313" key="5">
    <source>
        <dbReference type="EMBL" id="MFD2615836.1"/>
    </source>
</evidence>
<gene>
    <name evidence="4 5" type="primary">fliW</name>
    <name evidence="5" type="ORF">ACFSTF_00560</name>
</gene>
<dbReference type="NCBIfam" id="NF009793">
    <property type="entry name" value="PRK13285.1-1"/>
    <property type="match status" value="1"/>
</dbReference>